<dbReference type="PRINTS" id="PR00449">
    <property type="entry name" value="RASTRNSFRMNG"/>
</dbReference>
<dbReference type="Proteomes" id="UP000765509">
    <property type="component" value="Unassembled WGS sequence"/>
</dbReference>
<dbReference type="InterPro" id="IPR005225">
    <property type="entry name" value="Small_GTP-bd"/>
</dbReference>
<dbReference type="FunFam" id="3.40.50.300:FF:001918">
    <property type="entry name" value="Small GTP-binding protein Rab18"/>
    <property type="match status" value="1"/>
</dbReference>
<dbReference type="PROSITE" id="PS51420">
    <property type="entry name" value="RHO"/>
    <property type="match status" value="1"/>
</dbReference>
<dbReference type="InterPro" id="IPR027417">
    <property type="entry name" value="P-loop_NTPase"/>
</dbReference>
<evidence type="ECO:0000256" key="3">
    <source>
        <dbReference type="SAM" id="MobiDB-lite"/>
    </source>
</evidence>
<evidence type="ECO:0008006" key="6">
    <source>
        <dbReference type="Google" id="ProtNLM"/>
    </source>
</evidence>
<name>A0A9Q3GKV7_9BASI</name>
<gene>
    <name evidence="4" type="ORF">O181_010921</name>
</gene>
<evidence type="ECO:0000313" key="4">
    <source>
        <dbReference type="EMBL" id="MBW0471206.1"/>
    </source>
</evidence>
<protein>
    <recommendedName>
        <fullName evidence="6">Ras-related protein Rab-18</fullName>
    </recommendedName>
</protein>
<feature type="region of interest" description="Disordered" evidence="3">
    <location>
        <begin position="106"/>
        <end position="126"/>
    </location>
</feature>
<dbReference type="SMART" id="SM00174">
    <property type="entry name" value="RHO"/>
    <property type="match status" value="1"/>
</dbReference>
<dbReference type="GO" id="GO:0003924">
    <property type="term" value="F:GTPase activity"/>
    <property type="evidence" value="ECO:0007669"/>
    <property type="project" value="InterPro"/>
</dbReference>
<dbReference type="AlphaFoldDB" id="A0A9Q3GKV7"/>
<keyword evidence="1" id="KW-0547">Nucleotide-binding</keyword>
<feature type="compositionally biased region" description="Polar residues" evidence="3">
    <location>
        <begin position="113"/>
        <end position="126"/>
    </location>
</feature>
<evidence type="ECO:0000256" key="2">
    <source>
        <dbReference type="ARBA" id="ARBA00023134"/>
    </source>
</evidence>
<dbReference type="SMART" id="SM00175">
    <property type="entry name" value="RAB"/>
    <property type="match status" value="1"/>
</dbReference>
<dbReference type="Gene3D" id="3.40.50.300">
    <property type="entry name" value="P-loop containing nucleotide triphosphate hydrolases"/>
    <property type="match status" value="1"/>
</dbReference>
<dbReference type="InterPro" id="IPR001806">
    <property type="entry name" value="Small_GTPase"/>
</dbReference>
<dbReference type="PANTHER" id="PTHR47977">
    <property type="entry name" value="RAS-RELATED PROTEIN RAB"/>
    <property type="match status" value="1"/>
</dbReference>
<dbReference type="SMART" id="SM00173">
    <property type="entry name" value="RAS"/>
    <property type="match status" value="1"/>
</dbReference>
<reference evidence="4" key="1">
    <citation type="submission" date="2021-03" db="EMBL/GenBank/DDBJ databases">
        <title>Draft genome sequence of rust myrtle Austropuccinia psidii MF-1, a brazilian biotype.</title>
        <authorList>
            <person name="Quecine M.C."/>
            <person name="Pachon D.M.R."/>
            <person name="Bonatelli M.L."/>
            <person name="Correr F.H."/>
            <person name="Franceschini L.M."/>
            <person name="Leite T.F."/>
            <person name="Margarido G.R.A."/>
            <person name="Almeida C.A."/>
            <person name="Ferrarezi J.A."/>
            <person name="Labate C.A."/>
        </authorList>
    </citation>
    <scope>NUCLEOTIDE SEQUENCE</scope>
    <source>
        <strain evidence="4">MF-1</strain>
    </source>
</reference>
<dbReference type="PROSITE" id="PS51419">
    <property type="entry name" value="RAB"/>
    <property type="match status" value="1"/>
</dbReference>
<keyword evidence="2" id="KW-0342">GTP-binding</keyword>
<comment type="caution">
    <text evidence="4">The sequence shown here is derived from an EMBL/GenBank/DDBJ whole genome shotgun (WGS) entry which is preliminary data.</text>
</comment>
<dbReference type="PROSITE" id="PS51421">
    <property type="entry name" value="RAS"/>
    <property type="match status" value="1"/>
</dbReference>
<dbReference type="OrthoDB" id="9989112at2759"/>
<proteinExistence type="predicted"/>
<dbReference type="SMART" id="SM00176">
    <property type="entry name" value="RAN"/>
    <property type="match status" value="1"/>
</dbReference>
<keyword evidence="5" id="KW-1185">Reference proteome</keyword>
<evidence type="ECO:0000313" key="5">
    <source>
        <dbReference type="Proteomes" id="UP000765509"/>
    </source>
</evidence>
<dbReference type="SUPFAM" id="SSF52540">
    <property type="entry name" value="P-loop containing nucleoside triphosphate hydrolases"/>
    <property type="match status" value="1"/>
</dbReference>
<evidence type="ECO:0000256" key="1">
    <source>
        <dbReference type="ARBA" id="ARBA00022741"/>
    </source>
</evidence>
<dbReference type="GO" id="GO:0005525">
    <property type="term" value="F:GTP binding"/>
    <property type="evidence" value="ECO:0007669"/>
    <property type="project" value="UniProtKB-KW"/>
</dbReference>
<sequence length="338" mass="37523">MNLMQYECFFTHSFAINSEYIKYLKSISPVLLGIQPNLLQALQSTYICLVFLHLLGKPWPYRGWLAVRSSEANRVVIKPRGVGTVGVGGRRASSLPLIIIMASRSPQPGPSGLRSNHTQNNYQSISNDPPKTLKLLLIGSSSVGKSSLLLRFTDEVFLSAEEASATIGVDFKVKMINRRGKRYKLSIWDTAGQERFRTLTSSYYRGAHGVLLVYDVTNRESFESLPSWFSELDTFTHAPHDVVRAIVGNKVDKDYSRSVSTEEGRAFATDNHAMFFETSVKTKKGVEEVFEAVVDKIIDTPSLYQPRQGQLANSRMLPGGLNLGGPSDEDEGSAWCAC</sequence>
<accession>A0A9Q3GKV7</accession>
<dbReference type="NCBIfam" id="TIGR00231">
    <property type="entry name" value="small_GTP"/>
    <property type="match status" value="1"/>
</dbReference>
<dbReference type="InterPro" id="IPR050227">
    <property type="entry name" value="Rab"/>
</dbReference>
<organism evidence="4 5">
    <name type="scientific">Austropuccinia psidii MF-1</name>
    <dbReference type="NCBI Taxonomy" id="1389203"/>
    <lineage>
        <taxon>Eukaryota</taxon>
        <taxon>Fungi</taxon>
        <taxon>Dikarya</taxon>
        <taxon>Basidiomycota</taxon>
        <taxon>Pucciniomycotina</taxon>
        <taxon>Pucciniomycetes</taxon>
        <taxon>Pucciniales</taxon>
        <taxon>Sphaerophragmiaceae</taxon>
        <taxon>Austropuccinia</taxon>
    </lineage>
</organism>
<dbReference type="EMBL" id="AVOT02002693">
    <property type="protein sequence ID" value="MBW0471206.1"/>
    <property type="molecule type" value="Genomic_DNA"/>
</dbReference>
<dbReference type="Pfam" id="PF00071">
    <property type="entry name" value="Ras"/>
    <property type="match status" value="1"/>
</dbReference>